<evidence type="ECO:0000313" key="2">
    <source>
        <dbReference type="Proteomes" id="UP000774326"/>
    </source>
</evidence>
<accession>A0A9P8PMT2</accession>
<dbReference type="Proteomes" id="UP000774326">
    <property type="component" value="Unassembled WGS sequence"/>
</dbReference>
<evidence type="ECO:0000313" key="1">
    <source>
        <dbReference type="EMBL" id="KAH3674957.1"/>
    </source>
</evidence>
<comment type="caution">
    <text evidence="1">The sequence shown here is derived from an EMBL/GenBank/DDBJ whole genome shotgun (WGS) entry which is preliminary data.</text>
</comment>
<dbReference type="AlphaFoldDB" id="A0A9P8PMT2"/>
<organism evidence="1 2">
    <name type="scientific">Wickerhamomyces pijperi</name>
    <name type="common">Yeast</name>
    <name type="synonym">Pichia pijperi</name>
    <dbReference type="NCBI Taxonomy" id="599730"/>
    <lineage>
        <taxon>Eukaryota</taxon>
        <taxon>Fungi</taxon>
        <taxon>Dikarya</taxon>
        <taxon>Ascomycota</taxon>
        <taxon>Saccharomycotina</taxon>
        <taxon>Saccharomycetes</taxon>
        <taxon>Phaffomycetales</taxon>
        <taxon>Wickerhamomycetaceae</taxon>
        <taxon>Wickerhamomyces</taxon>
    </lineage>
</organism>
<name>A0A9P8PMT2_WICPI</name>
<dbReference type="EMBL" id="JAEUBG010005439">
    <property type="protein sequence ID" value="KAH3674957.1"/>
    <property type="molecule type" value="Genomic_DNA"/>
</dbReference>
<gene>
    <name evidence="1" type="ORF">WICPIJ_009402</name>
</gene>
<proteinExistence type="predicted"/>
<reference evidence="1" key="1">
    <citation type="journal article" date="2021" name="Open Biol.">
        <title>Shared evolutionary footprints suggest mitochondrial oxidative damage underlies multiple complex I losses in fungi.</title>
        <authorList>
            <person name="Schikora-Tamarit M.A."/>
            <person name="Marcet-Houben M."/>
            <person name="Nosek J."/>
            <person name="Gabaldon T."/>
        </authorList>
    </citation>
    <scope>NUCLEOTIDE SEQUENCE</scope>
    <source>
        <strain evidence="1">CBS2887</strain>
    </source>
</reference>
<protein>
    <submittedName>
        <fullName evidence="1">Uncharacterized protein</fullName>
    </submittedName>
</protein>
<reference evidence="1" key="2">
    <citation type="submission" date="2021-01" db="EMBL/GenBank/DDBJ databases">
        <authorList>
            <person name="Schikora-Tamarit M.A."/>
        </authorList>
    </citation>
    <scope>NUCLEOTIDE SEQUENCE</scope>
    <source>
        <strain evidence="1">CBS2887</strain>
    </source>
</reference>
<keyword evidence="2" id="KW-1185">Reference proteome</keyword>
<sequence length="91" mass="10262">MREGATSPSVSFCRVRWFSFEFFEFPALSCSEPFVMGLKLWVDFPGVVHHQLWVLEVGFTVEDICLGDSRVGLCGGYVIELLNINWGVNVS</sequence>